<dbReference type="GeneID" id="34565764"/>
<keyword evidence="2" id="KW-0479">Metal-binding</keyword>
<dbReference type="InterPro" id="IPR036866">
    <property type="entry name" value="RibonucZ/Hydroxyglut_hydro"/>
</dbReference>
<evidence type="ECO:0000256" key="1">
    <source>
        <dbReference type="ARBA" id="ARBA00007749"/>
    </source>
</evidence>
<dbReference type="EMBL" id="MJBS01000160">
    <property type="protein sequence ID" value="OHE92054.1"/>
    <property type="molecule type" value="Genomic_DNA"/>
</dbReference>
<dbReference type="GO" id="GO:0016787">
    <property type="term" value="F:hydrolase activity"/>
    <property type="evidence" value="ECO:0007669"/>
    <property type="project" value="UniProtKB-KW"/>
</dbReference>
<keyword evidence="4" id="KW-0862">Zinc</keyword>
<evidence type="ECO:0000256" key="2">
    <source>
        <dbReference type="ARBA" id="ARBA00022723"/>
    </source>
</evidence>
<proteinExistence type="inferred from homology"/>
<dbReference type="SUPFAM" id="SSF56281">
    <property type="entry name" value="Metallo-hydrolase/oxidoreductase"/>
    <property type="match status" value="1"/>
</dbReference>
<dbReference type="Gene3D" id="3.60.15.10">
    <property type="entry name" value="Ribonuclease Z/Hydroxyacylglutathione hydrolase-like"/>
    <property type="match status" value="1"/>
</dbReference>
<sequence length="160" mass="18257">MKGPESLLPSSSSAVDVVLLDGGGLTTTDDTKIHADGHDRPYFLHNWCFYIHHRVSGRKVLWDLGISDDRELYTPFVLNYHWTSCNPVGPRRRLGDQLRDLGVEPSEIDTVLFRLREAAEEFGMHIAMAHDAEFIKDGKDGVDLVTRHKRLIHTHKSKRE</sequence>
<protein>
    <submittedName>
        <fullName evidence="5">Uncharacterized protein</fullName>
    </submittedName>
</protein>
<comment type="similarity">
    <text evidence="1">Belongs to the metallo-beta-lactamase superfamily.</text>
</comment>
<dbReference type="STRING" id="1209926.A0A1G4ASB1"/>
<dbReference type="RefSeq" id="XP_022469225.1">
    <property type="nucleotide sequence ID" value="XM_022624254.1"/>
</dbReference>
<accession>A0A1G4ASB1</accession>
<evidence type="ECO:0000313" key="5">
    <source>
        <dbReference type="EMBL" id="OHE92054.1"/>
    </source>
</evidence>
<dbReference type="PANTHER" id="PTHR42978">
    <property type="entry name" value="QUORUM-QUENCHING LACTONASE YTNP-RELATED-RELATED"/>
    <property type="match status" value="1"/>
</dbReference>
<dbReference type="OrthoDB" id="10250730at2759"/>
<dbReference type="AlphaFoldDB" id="A0A1G4ASB1"/>
<evidence type="ECO:0000256" key="3">
    <source>
        <dbReference type="ARBA" id="ARBA00022801"/>
    </source>
</evidence>
<dbReference type="GO" id="GO:0046872">
    <property type="term" value="F:metal ion binding"/>
    <property type="evidence" value="ECO:0007669"/>
    <property type="project" value="UniProtKB-KW"/>
</dbReference>
<dbReference type="PANTHER" id="PTHR42978:SF4">
    <property type="entry name" value="METALLO-BETA-LACTAMASE DOMAIN-CONTAINING PROTEIN"/>
    <property type="match status" value="1"/>
</dbReference>
<dbReference type="Proteomes" id="UP000176998">
    <property type="component" value="Unassembled WGS sequence"/>
</dbReference>
<gene>
    <name evidence="5" type="ORF">CORC01_12635</name>
</gene>
<comment type="caution">
    <text evidence="5">The sequence shown here is derived from an EMBL/GenBank/DDBJ whole genome shotgun (WGS) entry which is preliminary data.</text>
</comment>
<name>A0A1G4ASB1_9PEZI</name>
<evidence type="ECO:0000256" key="4">
    <source>
        <dbReference type="ARBA" id="ARBA00022833"/>
    </source>
</evidence>
<evidence type="ECO:0000313" key="6">
    <source>
        <dbReference type="Proteomes" id="UP000176998"/>
    </source>
</evidence>
<organism evidence="5 6">
    <name type="scientific">Colletotrichum orchidophilum</name>
    <dbReference type="NCBI Taxonomy" id="1209926"/>
    <lineage>
        <taxon>Eukaryota</taxon>
        <taxon>Fungi</taxon>
        <taxon>Dikarya</taxon>
        <taxon>Ascomycota</taxon>
        <taxon>Pezizomycotina</taxon>
        <taxon>Sordariomycetes</taxon>
        <taxon>Hypocreomycetidae</taxon>
        <taxon>Glomerellales</taxon>
        <taxon>Glomerellaceae</taxon>
        <taxon>Colletotrichum</taxon>
    </lineage>
</organism>
<keyword evidence="6" id="KW-1185">Reference proteome</keyword>
<dbReference type="InterPro" id="IPR051013">
    <property type="entry name" value="MBL_superfamily_lactonases"/>
</dbReference>
<keyword evidence="3" id="KW-0378">Hydrolase</keyword>
<reference evidence="5 6" key="1">
    <citation type="submission" date="2016-09" db="EMBL/GenBank/DDBJ databases">
        <authorList>
            <person name="Capua I."/>
            <person name="De Benedictis P."/>
            <person name="Joannis T."/>
            <person name="Lombin L.H."/>
            <person name="Cattoli G."/>
        </authorList>
    </citation>
    <scope>NUCLEOTIDE SEQUENCE [LARGE SCALE GENOMIC DNA]</scope>
    <source>
        <strain evidence="5 6">IMI 309357</strain>
    </source>
</reference>